<evidence type="ECO:0000313" key="2">
    <source>
        <dbReference type="EMBL" id="KAG1768937.1"/>
    </source>
</evidence>
<feature type="compositionally biased region" description="Polar residues" evidence="1">
    <location>
        <begin position="1"/>
        <end position="13"/>
    </location>
</feature>
<feature type="compositionally biased region" description="Polar residues" evidence="1">
    <location>
        <begin position="98"/>
        <end position="113"/>
    </location>
</feature>
<comment type="caution">
    <text evidence="2">The sequence shown here is derived from an EMBL/GenBank/DDBJ whole genome shotgun (WGS) entry which is preliminary data.</text>
</comment>
<proteinExistence type="predicted"/>
<name>A0A9P6ZJJ6_9AGAM</name>
<feature type="compositionally biased region" description="Basic residues" evidence="1">
    <location>
        <begin position="14"/>
        <end position="24"/>
    </location>
</feature>
<feature type="region of interest" description="Disordered" evidence="1">
    <location>
        <begin position="1"/>
        <end position="49"/>
    </location>
</feature>
<dbReference type="AlphaFoldDB" id="A0A9P6ZJJ6"/>
<organism evidence="2 3">
    <name type="scientific">Suillus placidus</name>
    <dbReference type="NCBI Taxonomy" id="48579"/>
    <lineage>
        <taxon>Eukaryota</taxon>
        <taxon>Fungi</taxon>
        <taxon>Dikarya</taxon>
        <taxon>Basidiomycota</taxon>
        <taxon>Agaricomycotina</taxon>
        <taxon>Agaricomycetes</taxon>
        <taxon>Agaricomycetidae</taxon>
        <taxon>Boletales</taxon>
        <taxon>Suillineae</taxon>
        <taxon>Suillaceae</taxon>
        <taxon>Suillus</taxon>
    </lineage>
</organism>
<protein>
    <submittedName>
        <fullName evidence="2">Uncharacterized protein</fullName>
    </submittedName>
</protein>
<evidence type="ECO:0000313" key="3">
    <source>
        <dbReference type="Proteomes" id="UP000714275"/>
    </source>
</evidence>
<accession>A0A9P6ZJJ6</accession>
<dbReference type="EMBL" id="JABBWD010000076">
    <property type="protein sequence ID" value="KAG1768937.1"/>
    <property type="molecule type" value="Genomic_DNA"/>
</dbReference>
<dbReference type="Proteomes" id="UP000714275">
    <property type="component" value="Unassembled WGS sequence"/>
</dbReference>
<reference evidence="2" key="1">
    <citation type="journal article" date="2020" name="New Phytol.">
        <title>Comparative genomics reveals dynamic genome evolution in host specialist ectomycorrhizal fungi.</title>
        <authorList>
            <person name="Lofgren L.A."/>
            <person name="Nguyen N.H."/>
            <person name="Vilgalys R."/>
            <person name="Ruytinx J."/>
            <person name="Liao H.L."/>
            <person name="Branco S."/>
            <person name="Kuo A."/>
            <person name="LaButti K."/>
            <person name="Lipzen A."/>
            <person name="Andreopoulos W."/>
            <person name="Pangilinan J."/>
            <person name="Riley R."/>
            <person name="Hundley H."/>
            <person name="Na H."/>
            <person name="Barry K."/>
            <person name="Grigoriev I.V."/>
            <person name="Stajich J.E."/>
            <person name="Kennedy P.G."/>
        </authorList>
    </citation>
    <scope>NUCLEOTIDE SEQUENCE</scope>
    <source>
        <strain evidence="2">DOB743</strain>
    </source>
</reference>
<sequence>MSLSSNRTSPNKHTQPKNIKKNTKYKIPDEKRPPKYVYCLPKNHKRDKNPLAHVKSCTKTHDQNTCSQFFPPNVLTDEGDSAADGSPTPFTPTPSPRQHISQVPPTESEENATTPTINSLIFAKDKEVEMPLATLHQPPAQTPAPMEDDTMSDLLVVTPSLTPARTKPPATSQTSEEDLLRAHLAVAETNHSIIRSNGINSLTVIPHFTPIPIGGFPHIHLAHAAQLFDFQAAKVITAWLKVPHPKILVRVFDHDGKNPSVKGPILVE</sequence>
<keyword evidence="3" id="KW-1185">Reference proteome</keyword>
<gene>
    <name evidence="2" type="ORF">EV702DRAFT_1049913</name>
</gene>
<feature type="region of interest" description="Disordered" evidence="1">
    <location>
        <begin position="72"/>
        <end position="113"/>
    </location>
</feature>
<dbReference type="OrthoDB" id="2678933at2759"/>
<evidence type="ECO:0000256" key="1">
    <source>
        <dbReference type="SAM" id="MobiDB-lite"/>
    </source>
</evidence>